<evidence type="ECO:0000256" key="1">
    <source>
        <dbReference type="SAM" id="MobiDB-lite"/>
    </source>
</evidence>
<keyword evidence="3" id="KW-1185">Reference proteome</keyword>
<dbReference type="AlphaFoldDB" id="A0A2I2KQS7"/>
<name>A0A2I2KQS7_9ACTN</name>
<evidence type="ECO:0000313" key="2">
    <source>
        <dbReference type="EMBL" id="SNQ48022.1"/>
    </source>
</evidence>
<protein>
    <submittedName>
        <fullName evidence="2">Uncharacterized protein</fullName>
    </submittedName>
</protein>
<gene>
    <name evidence="2" type="ORF">FRACA_2160004</name>
</gene>
<feature type="compositionally biased region" description="Polar residues" evidence="1">
    <location>
        <begin position="10"/>
        <end position="25"/>
    </location>
</feature>
<reference evidence="2 3" key="1">
    <citation type="submission" date="2017-06" db="EMBL/GenBank/DDBJ databases">
        <authorList>
            <person name="Kim H.J."/>
            <person name="Triplett B.A."/>
        </authorList>
    </citation>
    <scope>NUCLEOTIDE SEQUENCE [LARGE SCALE GENOMIC DNA]</scope>
    <source>
        <strain evidence="2">FRACA_ARgP5</strain>
    </source>
</reference>
<sequence length="101" mass="10171">MIPDSPPTVTPSNDTLSSPSLNPTATAAGGQSRLDGPDDAAGLTFAGTGKATAPGAVAAAPAAVPVAQTRATAAEAARTVRRIRVMTVSVQLDRIRESRFT</sequence>
<dbReference type="EMBL" id="FZMO01000131">
    <property type="protein sequence ID" value="SNQ48022.1"/>
    <property type="molecule type" value="Genomic_DNA"/>
</dbReference>
<organism evidence="2 3">
    <name type="scientific">Frankia canadensis</name>
    <dbReference type="NCBI Taxonomy" id="1836972"/>
    <lineage>
        <taxon>Bacteria</taxon>
        <taxon>Bacillati</taxon>
        <taxon>Actinomycetota</taxon>
        <taxon>Actinomycetes</taxon>
        <taxon>Frankiales</taxon>
        <taxon>Frankiaceae</taxon>
        <taxon>Frankia</taxon>
    </lineage>
</organism>
<accession>A0A2I2KQS7</accession>
<feature type="region of interest" description="Disordered" evidence="1">
    <location>
        <begin position="1"/>
        <end position="41"/>
    </location>
</feature>
<proteinExistence type="predicted"/>
<evidence type="ECO:0000313" key="3">
    <source>
        <dbReference type="Proteomes" id="UP000234331"/>
    </source>
</evidence>
<dbReference type="Proteomes" id="UP000234331">
    <property type="component" value="Unassembled WGS sequence"/>
</dbReference>